<organism evidence="1">
    <name type="scientific">marine sediment metagenome</name>
    <dbReference type="NCBI Taxonomy" id="412755"/>
    <lineage>
        <taxon>unclassified sequences</taxon>
        <taxon>metagenomes</taxon>
        <taxon>ecological metagenomes</taxon>
    </lineage>
</organism>
<dbReference type="AlphaFoldDB" id="X1SYC9"/>
<comment type="caution">
    <text evidence="1">The sequence shown here is derived from an EMBL/GenBank/DDBJ whole genome shotgun (WGS) entry which is preliminary data.</text>
</comment>
<feature type="non-terminal residue" evidence="1">
    <location>
        <position position="162"/>
    </location>
</feature>
<name>X1SYC9_9ZZZZ</name>
<sequence length="162" mass="19157">MKSKAIESKTKEITDILKYITKRKELLKFFEETYPGPFEKLINHWLIDIEPFENKEELLENLIQYLEKKIRAFEKSPILDQLTMFEKKDKIQSEREITKIEKELSKLTLSLFSNVGFSHGDYRGQTDKRGEIEYIFTNKKGQSALLPESKTSSLIKKYKEGR</sequence>
<accession>X1SYC9</accession>
<reference evidence="1" key="1">
    <citation type="journal article" date="2014" name="Front. Microbiol.">
        <title>High frequency of phylogenetically diverse reductive dehalogenase-homologous genes in deep subseafloor sedimentary metagenomes.</title>
        <authorList>
            <person name="Kawai M."/>
            <person name="Futagami T."/>
            <person name="Toyoda A."/>
            <person name="Takaki Y."/>
            <person name="Nishi S."/>
            <person name="Hori S."/>
            <person name="Arai W."/>
            <person name="Tsubouchi T."/>
            <person name="Morono Y."/>
            <person name="Uchiyama I."/>
            <person name="Ito T."/>
            <person name="Fujiyama A."/>
            <person name="Inagaki F."/>
            <person name="Takami H."/>
        </authorList>
    </citation>
    <scope>NUCLEOTIDE SEQUENCE</scope>
    <source>
        <strain evidence="1">Expedition CK06-06</strain>
    </source>
</reference>
<proteinExistence type="predicted"/>
<evidence type="ECO:0000313" key="1">
    <source>
        <dbReference type="EMBL" id="GAI84136.1"/>
    </source>
</evidence>
<dbReference type="EMBL" id="BARW01008410">
    <property type="protein sequence ID" value="GAI84136.1"/>
    <property type="molecule type" value="Genomic_DNA"/>
</dbReference>
<gene>
    <name evidence="1" type="ORF">S12H4_17243</name>
</gene>
<protein>
    <submittedName>
        <fullName evidence="1">Uncharacterized protein</fullName>
    </submittedName>
</protein>